<evidence type="ECO:0000256" key="3">
    <source>
        <dbReference type="ARBA" id="ARBA00010136"/>
    </source>
</evidence>
<dbReference type="GO" id="GO:0008237">
    <property type="term" value="F:metallopeptidase activity"/>
    <property type="evidence" value="ECO:0007669"/>
    <property type="project" value="UniProtKB-KW"/>
</dbReference>
<comment type="caution">
    <text evidence="16">The sequence shown here is derived from an EMBL/GenBank/DDBJ whole genome shotgun (WGS) entry which is preliminary data.</text>
</comment>
<dbReference type="CDD" id="cd09603">
    <property type="entry name" value="M1_APN_like"/>
    <property type="match status" value="1"/>
</dbReference>
<name>A0A255FW52_9ACTN</name>
<evidence type="ECO:0000256" key="13">
    <source>
        <dbReference type="SAM" id="Phobius"/>
    </source>
</evidence>
<dbReference type="Gene3D" id="1.10.390.10">
    <property type="entry name" value="Neutral Protease Domain 2"/>
    <property type="match status" value="1"/>
</dbReference>
<dbReference type="Proteomes" id="UP000215896">
    <property type="component" value="Unassembled WGS sequence"/>
</dbReference>
<dbReference type="PANTHER" id="PTHR11533:SF297">
    <property type="entry name" value="AMINOPEPTIDASE N"/>
    <property type="match status" value="1"/>
</dbReference>
<dbReference type="Gene3D" id="2.60.40.1730">
    <property type="entry name" value="tricorn interacting facor f3 domain"/>
    <property type="match status" value="1"/>
</dbReference>
<evidence type="ECO:0000256" key="11">
    <source>
        <dbReference type="ARBA" id="ARBA00029811"/>
    </source>
</evidence>
<evidence type="ECO:0000256" key="5">
    <source>
        <dbReference type="ARBA" id="ARBA00015611"/>
    </source>
</evidence>
<evidence type="ECO:0000256" key="4">
    <source>
        <dbReference type="ARBA" id="ARBA00012564"/>
    </source>
</evidence>
<dbReference type="InterPro" id="IPR050344">
    <property type="entry name" value="Peptidase_M1_aminopeptidases"/>
</dbReference>
<dbReference type="AlphaFoldDB" id="A0A255FW52"/>
<evidence type="ECO:0000256" key="6">
    <source>
        <dbReference type="ARBA" id="ARBA00022670"/>
    </source>
</evidence>
<organism evidence="16 17">
    <name type="scientific">Enemella evansiae</name>
    <dbReference type="NCBI Taxonomy" id="2016499"/>
    <lineage>
        <taxon>Bacteria</taxon>
        <taxon>Bacillati</taxon>
        <taxon>Actinomycetota</taxon>
        <taxon>Actinomycetes</taxon>
        <taxon>Propionibacteriales</taxon>
        <taxon>Propionibacteriaceae</taxon>
        <taxon>Enemella</taxon>
    </lineage>
</organism>
<dbReference type="InterPro" id="IPR014782">
    <property type="entry name" value="Peptidase_M1_dom"/>
</dbReference>
<reference evidence="16 17" key="1">
    <citation type="submission" date="2017-07" db="EMBL/GenBank/DDBJ databases">
        <title>Draft whole genome sequences of clinical Proprionibacteriaceae strains.</title>
        <authorList>
            <person name="Bernier A.-M."/>
            <person name="Bernard K."/>
            <person name="Domingo M.-C."/>
        </authorList>
    </citation>
    <scope>NUCLEOTIDE SEQUENCE [LARGE SCALE GENOMIC DNA]</scope>
    <source>
        <strain evidence="16 17">NML 030167</strain>
    </source>
</reference>
<keyword evidence="17" id="KW-1185">Reference proteome</keyword>
<feature type="transmembrane region" description="Helical" evidence="13">
    <location>
        <begin position="28"/>
        <end position="50"/>
    </location>
</feature>
<keyword evidence="9" id="KW-0862">Zinc</keyword>
<dbReference type="InterPro" id="IPR027268">
    <property type="entry name" value="Peptidase_M4/M1_CTD_sf"/>
</dbReference>
<feature type="domain" description="Peptidase M1 membrane alanine aminopeptidase" evidence="14">
    <location>
        <begin position="307"/>
        <end position="450"/>
    </location>
</feature>
<dbReference type="Pfam" id="PF17900">
    <property type="entry name" value="Peptidase_M1_N"/>
    <property type="match status" value="1"/>
</dbReference>
<dbReference type="InterPro" id="IPR001930">
    <property type="entry name" value="Peptidase_M1"/>
</dbReference>
<dbReference type="PANTHER" id="PTHR11533">
    <property type="entry name" value="PROTEASE M1 ZINC METALLOPROTEASE"/>
    <property type="match status" value="1"/>
</dbReference>
<dbReference type="InterPro" id="IPR042097">
    <property type="entry name" value="Aminopeptidase_N-like_N_sf"/>
</dbReference>
<protein>
    <recommendedName>
        <fullName evidence="5">Aminopeptidase N</fullName>
        <ecNumber evidence="4">3.4.11.2</ecNumber>
    </recommendedName>
    <alternativeName>
        <fullName evidence="11">Alanine aminopeptidase</fullName>
    </alternativeName>
    <alternativeName>
        <fullName evidence="12">Lysyl aminopeptidase</fullName>
    </alternativeName>
</protein>
<dbReference type="EC" id="3.4.11.2" evidence="4"/>
<evidence type="ECO:0000313" key="17">
    <source>
        <dbReference type="Proteomes" id="UP000215896"/>
    </source>
</evidence>
<keyword evidence="8" id="KW-0378">Hydrolase</keyword>
<evidence type="ECO:0000256" key="2">
    <source>
        <dbReference type="ARBA" id="ARBA00001947"/>
    </source>
</evidence>
<evidence type="ECO:0000256" key="12">
    <source>
        <dbReference type="ARBA" id="ARBA00031533"/>
    </source>
</evidence>
<evidence type="ECO:0000313" key="16">
    <source>
        <dbReference type="EMBL" id="OYO07918.1"/>
    </source>
</evidence>
<dbReference type="SUPFAM" id="SSF63737">
    <property type="entry name" value="Leukotriene A4 hydrolase N-terminal domain"/>
    <property type="match status" value="1"/>
</dbReference>
<dbReference type="SUPFAM" id="SSF55486">
    <property type="entry name" value="Metalloproteases ('zincins'), catalytic domain"/>
    <property type="match status" value="1"/>
</dbReference>
<dbReference type="Pfam" id="PF01433">
    <property type="entry name" value="Peptidase_M1"/>
    <property type="match status" value="1"/>
</dbReference>
<dbReference type="EMBL" id="NMVO01000019">
    <property type="protein sequence ID" value="OYO07918.1"/>
    <property type="molecule type" value="Genomic_DNA"/>
</dbReference>
<feature type="domain" description="Aminopeptidase N-like N-terminal" evidence="15">
    <location>
        <begin position="83"/>
        <end position="252"/>
    </location>
</feature>
<evidence type="ECO:0000256" key="1">
    <source>
        <dbReference type="ARBA" id="ARBA00000098"/>
    </source>
</evidence>
<comment type="catalytic activity">
    <reaction evidence="1">
        <text>Release of an N-terminal amino acid, Xaa-|-Yaa- from a peptide, amide or arylamide. Xaa is preferably Ala, but may be most amino acids including Pro (slow action). When a terminal hydrophobic residue is followed by a prolyl residue, the two may be released as an intact Xaa-Pro dipeptide.</text>
        <dbReference type="EC" id="3.4.11.2"/>
    </reaction>
</comment>
<dbReference type="GO" id="GO:0006508">
    <property type="term" value="P:proteolysis"/>
    <property type="evidence" value="ECO:0007669"/>
    <property type="project" value="UniProtKB-KW"/>
</dbReference>
<comment type="similarity">
    <text evidence="3">Belongs to the peptidase M1 family.</text>
</comment>
<keyword evidence="13" id="KW-1133">Transmembrane helix</keyword>
<dbReference type="OrthoDB" id="3885507at2"/>
<evidence type="ECO:0000256" key="9">
    <source>
        <dbReference type="ARBA" id="ARBA00022833"/>
    </source>
</evidence>
<evidence type="ECO:0000256" key="10">
    <source>
        <dbReference type="ARBA" id="ARBA00023049"/>
    </source>
</evidence>
<keyword evidence="13" id="KW-0472">Membrane</keyword>
<accession>A0A255FW52</accession>
<dbReference type="GO" id="GO:0008270">
    <property type="term" value="F:zinc ion binding"/>
    <property type="evidence" value="ECO:0007669"/>
    <property type="project" value="InterPro"/>
</dbReference>
<dbReference type="GO" id="GO:0016285">
    <property type="term" value="F:alanyl aminopeptidase activity"/>
    <property type="evidence" value="ECO:0007669"/>
    <property type="project" value="UniProtKB-EC"/>
</dbReference>
<keyword evidence="13" id="KW-0812">Transmembrane</keyword>
<comment type="cofactor">
    <cofactor evidence="2">
        <name>Zn(2+)</name>
        <dbReference type="ChEBI" id="CHEBI:29105"/>
    </cofactor>
</comment>
<gene>
    <name evidence="16" type="ORF">CGZ94_20885</name>
</gene>
<keyword evidence="10" id="KW-0482">Metalloprotease</keyword>
<sequence>MWNADQPPPRFQQQRPDFRPPTTRPLPIWYWLIPAIAALIALIVVGVLIVRPLLGPVITEDGGDGVGDRYFPTAGGGGYDARDYRIEVSWLETQSRLEGRTTMTAAATRPLQRLRLDLALPASEVRLNGQPVRFTQQGLDLAVTADRVLAPGEEFRVEVVYAGNPDDAAGLTTARALRLNREILFAGQPFGAALWYPSNDHPSDPATMEVIARVPSDLQAISVGALISRDIGDEPDWDTWHWRSDQPMATYLNLLAIGPYTVIEDNTGVRPQLYAVSKQLAPPLAAGTEAALRRTPETVRRLEEVWGPYPFGQVGGVASSVDVGFGALENQTRPLYRSESLAQNPNRLLTHEYAHMWFGNQVTLRQWDDIFMNEGYASFSEWIVTERTGGRSANEQLLTQYNEVDDRLWGLRIDDPGPNRMFAAVYVRGPMALQALRNVLGDEQFFALGRDWVARPGTGSLEEWQQRAQARTSVDLAPFWAAWFSGTTKPARTPQNGFPA</sequence>
<proteinExistence type="inferred from homology"/>
<evidence type="ECO:0000259" key="14">
    <source>
        <dbReference type="Pfam" id="PF01433"/>
    </source>
</evidence>
<dbReference type="PRINTS" id="PR00756">
    <property type="entry name" value="ALADIPTASE"/>
</dbReference>
<dbReference type="RefSeq" id="WP_094407274.1">
    <property type="nucleotide sequence ID" value="NZ_NMVO01000019.1"/>
</dbReference>
<evidence type="ECO:0000256" key="8">
    <source>
        <dbReference type="ARBA" id="ARBA00022801"/>
    </source>
</evidence>
<evidence type="ECO:0000256" key="7">
    <source>
        <dbReference type="ARBA" id="ARBA00022723"/>
    </source>
</evidence>
<keyword evidence="7" id="KW-0479">Metal-binding</keyword>
<evidence type="ECO:0000259" key="15">
    <source>
        <dbReference type="Pfam" id="PF17900"/>
    </source>
</evidence>
<keyword evidence="6" id="KW-0645">Protease</keyword>
<dbReference type="InterPro" id="IPR045357">
    <property type="entry name" value="Aminopeptidase_N-like_N"/>
</dbReference>